<protein>
    <recommendedName>
        <fullName evidence="1">holo-[acyl-carrier-protein] synthase</fullName>
        <ecNumber evidence="1">2.7.8.7</ecNumber>
    </recommendedName>
</protein>
<dbReference type="EMBL" id="PYWC01000088">
    <property type="protein sequence ID" value="PWW73049.1"/>
    <property type="molecule type" value="Genomic_DNA"/>
</dbReference>
<evidence type="ECO:0000256" key="2">
    <source>
        <dbReference type="ARBA" id="ARBA00022679"/>
    </source>
</evidence>
<dbReference type="OrthoDB" id="26719at2759"/>
<evidence type="ECO:0000259" key="3">
    <source>
        <dbReference type="Pfam" id="PF01648"/>
    </source>
</evidence>
<feature type="domain" description="4'-phosphopantetheinyl transferase N-terminal" evidence="4">
    <location>
        <begin position="15"/>
        <end position="111"/>
    </location>
</feature>
<evidence type="ECO:0000313" key="5">
    <source>
        <dbReference type="EMBL" id="PWW73049.1"/>
    </source>
</evidence>
<dbReference type="PANTHER" id="PTHR12215:SF10">
    <property type="entry name" value="L-AMINOADIPATE-SEMIALDEHYDE DEHYDROGENASE-PHOSPHOPANTETHEINYL TRANSFERASE"/>
    <property type="match status" value="1"/>
</dbReference>
<accession>A0A317SEV1</accession>
<dbReference type="Pfam" id="PF22624">
    <property type="entry name" value="AASDHPPT_N"/>
    <property type="match status" value="1"/>
</dbReference>
<dbReference type="InterPro" id="IPR055066">
    <property type="entry name" value="AASDHPPT_N"/>
</dbReference>
<dbReference type="Proteomes" id="UP000246991">
    <property type="component" value="Unassembled WGS sequence"/>
</dbReference>
<dbReference type="InterPro" id="IPR008278">
    <property type="entry name" value="4-PPantetheinyl_Trfase_dom"/>
</dbReference>
<dbReference type="GO" id="GO:0008897">
    <property type="term" value="F:holo-[acyl-carrier-protein] synthase activity"/>
    <property type="evidence" value="ECO:0007669"/>
    <property type="project" value="UniProtKB-EC"/>
</dbReference>
<proteinExistence type="predicted"/>
<feature type="domain" description="4'-phosphopantetheinyl transferase" evidence="3">
    <location>
        <begin position="137"/>
        <end position="250"/>
    </location>
</feature>
<dbReference type="AlphaFoldDB" id="A0A317SEV1"/>
<dbReference type="GO" id="GO:0000287">
    <property type="term" value="F:magnesium ion binding"/>
    <property type="evidence" value="ECO:0007669"/>
    <property type="project" value="InterPro"/>
</dbReference>
<sequence length="295" mass="32748">MLLRYALDVAPLWNTSEEFAEALNLLSPATQARVTKYHFTADRKLALGSQLLQRLVISEVYSGGKPSASIPNLSSIPIIRDEKSGRPSYSPPPATEGRVWELKDYNVSHHNSRNPSLPCLVILVARLAPPSTGQQRIGVDLVPDAYNRSGSAQTFLEGFRSSGVFTDYEIGVIFSPLRNDEKVKMLYLHWALKEAYVKAVGTGLVTNLLAIEFRGVNLHDTEDGAYEGVEVYIDGEKRPEWKLEVGRLSRGHYFAAATDGRDGRDGGDGGEDIGGWKWIEFRKDIWDAWGEPVVN</sequence>
<dbReference type="STRING" id="42249.A0A317SEV1"/>
<name>A0A317SEV1_9PEZI</name>
<evidence type="ECO:0000259" key="4">
    <source>
        <dbReference type="Pfam" id="PF22624"/>
    </source>
</evidence>
<dbReference type="PANTHER" id="PTHR12215">
    <property type="entry name" value="PHOSPHOPANTETHEINE TRANSFERASE"/>
    <property type="match status" value="1"/>
</dbReference>
<dbReference type="EC" id="2.7.8.7" evidence="1"/>
<dbReference type="SUPFAM" id="SSF56214">
    <property type="entry name" value="4'-phosphopantetheinyl transferase"/>
    <property type="match status" value="2"/>
</dbReference>
<keyword evidence="6" id="KW-1185">Reference proteome</keyword>
<dbReference type="InterPro" id="IPR050559">
    <property type="entry name" value="P-Pant_transferase_sf"/>
</dbReference>
<organism evidence="5 6">
    <name type="scientific">Tuber magnatum</name>
    <name type="common">white Piedmont truffle</name>
    <dbReference type="NCBI Taxonomy" id="42249"/>
    <lineage>
        <taxon>Eukaryota</taxon>
        <taxon>Fungi</taxon>
        <taxon>Dikarya</taxon>
        <taxon>Ascomycota</taxon>
        <taxon>Pezizomycotina</taxon>
        <taxon>Pezizomycetes</taxon>
        <taxon>Pezizales</taxon>
        <taxon>Tuberaceae</taxon>
        <taxon>Tuber</taxon>
    </lineage>
</organism>
<gene>
    <name evidence="5" type="ORF">C7212DRAFT_366129</name>
</gene>
<reference evidence="5 6" key="1">
    <citation type="submission" date="2018-03" db="EMBL/GenBank/DDBJ databases">
        <title>Genomes of Pezizomycetes fungi and the evolution of truffles.</title>
        <authorList>
            <person name="Murat C."/>
            <person name="Payen T."/>
            <person name="Noel B."/>
            <person name="Kuo A."/>
            <person name="Martin F.M."/>
        </authorList>
    </citation>
    <scope>NUCLEOTIDE SEQUENCE [LARGE SCALE GENOMIC DNA]</scope>
    <source>
        <strain evidence="5">091103-1</strain>
    </source>
</reference>
<dbReference type="Gene3D" id="3.90.470.20">
    <property type="entry name" value="4'-phosphopantetheinyl transferase domain"/>
    <property type="match status" value="2"/>
</dbReference>
<evidence type="ECO:0000313" key="6">
    <source>
        <dbReference type="Proteomes" id="UP000246991"/>
    </source>
</evidence>
<evidence type="ECO:0000256" key="1">
    <source>
        <dbReference type="ARBA" id="ARBA00013172"/>
    </source>
</evidence>
<dbReference type="GO" id="GO:0019878">
    <property type="term" value="P:lysine biosynthetic process via aminoadipic acid"/>
    <property type="evidence" value="ECO:0007669"/>
    <property type="project" value="TreeGrafter"/>
</dbReference>
<dbReference type="GO" id="GO:0005829">
    <property type="term" value="C:cytosol"/>
    <property type="evidence" value="ECO:0007669"/>
    <property type="project" value="TreeGrafter"/>
</dbReference>
<comment type="caution">
    <text evidence="5">The sequence shown here is derived from an EMBL/GenBank/DDBJ whole genome shotgun (WGS) entry which is preliminary data.</text>
</comment>
<keyword evidence="2" id="KW-0808">Transferase</keyword>
<dbReference type="Pfam" id="PF01648">
    <property type="entry name" value="ACPS"/>
    <property type="match status" value="1"/>
</dbReference>
<dbReference type="InterPro" id="IPR037143">
    <property type="entry name" value="4-PPantetheinyl_Trfase_dom_sf"/>
</dbReference>